<accession>A0ABM1DTQ2</accession>
<sequence>MVQCTECEKWRLVFSKKKLSKRQKEQLGEVLSDVDYTCGFLFDDVNLPHGLQVFVKDHDCCDHIEKLYFACDEYEAICIHCGEYVQDHDDIDFYPQCEECNEDPIRKRL</sequence>
<evidence type="ECO:0000313" key="1">
    <source>
        <dbReference type="Proteomes" id="UP000695022"/>
    </source>
</evidence>
<evidence type="ECO:0000313" key="2">
    <source>
        <dbReference type="RefSeq" id="XP_014663323.1"/>
    </source>
</evidence>
<dbReference type="GeneID" id="106806011"/>
<dbReference type="RefSeq" id="XP_014663323.1">
    <property type="nucleotide sequence ID" value="XM_014807837.1"/>
</dbReference>
<reference evidence="2" key="1">
    <citation type="submission" date="2025-08" db="UniProtKB">
        <authorList>
            <consortium name="RefSeq"/>
        </authorList>
    </citation>
    <scope>IDENTIFICATION</scope>
</reference>
<protein>
    <submittedName>
        <fullName evidence="2">Uncharacterized protein LOC106806011</fullName>
    </submittedName>
</protein>
<proteinExistence type="predicted"/>
<name>A0ABM1DTQ2_PRICU</name>
<keyword evidence="1" id="KW-1185">Reference proteome</keyword>
<organism evidence="1 2">
    <name type="scientific">Priapulus caudatus</name>
    <name type="common">Priapulid worm</name>
    <dbReference type="NCBI Taxonomy" id="37621"/>
    <lineage>
        <taxon>Eukaryota</taxon>
        <taxon>Metazoa</taxon>
        <taxon>Ecdysozoa</taxon>
        <taxon>Scalidophora</taxon>
        <taxon>Priapulida</taxon>
        <taxon>Priapulimorpha</taxon>
        <taxon>Priapulimorphida</taxon>
        <taxon>Priapulidae</taxon>
        <taxon>Priapulus</taxon>
    </lineage>
</organism>
<gene>
    <name evidence="2" type="primary">LOC106806011</name>
</gene>
<dbReference type="Proteomes" id="UP000695022">
    <property type="component" value="Unplaced"/>
</dbReference>